<gene>
    <name evidence="8" type="primary">prrB</name>
    <name evidence="8" type="ORF">GALL_393980</name>
</gene>
<dbReference type="GO" id="GO:0005524">
    <property type="term" value="F:ATP binding"/>
    <property type="evidence" value="ECO:0007669"/>
    <property type="project" value="UniProtKB-KW"/>
</dbReference>
<evidence type="ECO:0000256" key="5">
    <source>
        <dbReference type="ARBA" id="ARBA00022777"/>
    </source>
</evidence>
<dbReference type="EC" id="2.7.13.3" evidence="2"/>
<keyword evidence="5 8" id="KW-0418">Kinase</keyword>
<reference evidence="8" key="1">
    <citation type="submission" date="2016-10" db="EMBL/GenBank/DDBJ databases">
        <title>Sequence of Gallionella enrichment culture.</title>
        <authorList>
            <person name="Poehlein A."/>
            <person name="Muehling M."/>
            <person name="Daniel R."/>
        </authorList>
    </citation>
    <scope>NUCLEOTIDE SEQUENCE</scope>
</reference>
<dbReference type="SUPFAM" id="SSF55874">
    <property type="entry name" value="ATPase domain of HSP90 chaperone/DNA topoisomerase II/histidine kinase"/>
    <property type="match status" value="1"/>
</dbReference>
<dbReference type="InterPro" id="IPR050980">
    <property type="entry name" value="2C_sensor_his_kinase"/>
</dbReference>
<dbReference type="InterPro" id="IPR005467">
    <property type="entry name" value="His_kinase_dom"/>
</dbReference>
<dbReference type="PROSITE" id="PS50109">
    <property type="entry name" value="HIS_KIN"/>
    <property type="match status" value="1"/>
</dbReference>
<evidence type="ECO:0000256" key="2">
    <source>
        <dbReference type="ARBA" id="ARBA00012438"/>
    </source>
</evidence>
<evidence type="ECO:0000256" key="1">
    <source>
        <dbReference type="ARBA" id="ARBA00000085"/>
    </source>
</evidence>
<keyword evidence="3 8" id="KW-0808">Transferase</keyword>
<dbReference type="InterPro" id="IPR036890">
    <property type="entry name" value="HATPase_C_sf"/>
</dbReference>
<proteinExistence type="predicted"/>
<dbReference type="PANTHER" id="PTHR44936">
    <property type="entry name" value="SENSOR PROTEIN CREC"/>
    <property type="match status" value="1"/>
</dbReference>
<evidence type="ECO:0000256" key="6">
    <source>
        <dbReference type="ARBA" id="ARBA00022840"/>
    </source>
</evidence>
<dbReference type="GO" id="GO:0005886">
    <property type="term" value="C:plasma membrane"/>
    <property type="evidence" value="ECO:0007669"/>
    <property type="project" value="TreeGrafter"/>
</dbReference>
<evidence type="ECO:0000259" key="7">
    <source>
        <dbReference type="PROSITE" id="PS50109"/>
    </source>
</evidence>
<keyword evidence="6" id="KW-0067">ATP-binding</keyword>
<dbReference type="Pfam" id="PF02518">
    <property type="entry name" value="HATPase_c"/>
    <property type="match status" value="1"/>
</dbReference>
<evidence type="ECO:0000256" key="4">
    <source>
        <dbReference type="ARBA" id="ARBA00022741"/>
    </source>
</evidence>
<dbReference type="GO" id="GO:0000155">
    <property type="term" value="F:phosphorelay sensor kinase activity"/>
    <property type="evidence" value="ECO:0007669"/>
    <property type="project" value="TreeGrafter"/>
</dbReference>
<keyword evidence="4" id="KW-0547">Nucleotide-binding</keyword>
<evidence type="ECO:0000313" key="8">
    <source>
        <dbReference type="EMBL" id="OIQ78886.1"/>
    </source>
</evidence>
<dbReference type="EMBL" id="MLJW01001315">
    <property type="protein sequence ID" value="OIQ78886.1"/>
    <property type="molecule type" value="Genomic_DNA"/>
</dbReference>
<comment type="catalytic activity">
    <reaction evidence="1">
        <text>ATP + protein L-histidine = ADP + protein N-phospho-L-histidine.</text>
        <dbReference type="EC" id="2.7.13.3"/>
    </reaction>
</comment>
<organism evidence="8">
    <name type="scientific">mine drainage metagenome</name>
    <dbReference type="NCBI Taxonomy" id="410659"/>
    <lineage>
        <taxon>unclassified sequences</taxon>
        <taxon>metagenomes</taxon>
        <taxon>ecological metagenomes</taxon>
    </lineage>
</organism>
<sequence length="203" mass="21834">MDDLYTAVLHDVKNQLAELALRLGKRGDAQQEMLVAMNAARQLSEMLLVHRDAADMLWLNADTVSPADFLAILAAEYRELFPDVAIYVDAEGAPACGFFDDMLVRMAFGNALHNACRFAGSTVRLAAYEQDSMLVLEVSDDGPGFPDSVLDSAGKLPAAASTSGTGLGLYLARRIAERHQLQGRQGSIALSNAGGGRFCMRLP</sequence>
<dbReference type="SMART" id="SM00387">
    <property type="entry name" value="HATPase_c"/>
    <property type="match status" value="1"/>
</dbReference>
<protein>
    <recommendedName>
        <fullName evidence="2">histidine kinase</fullName>
        <ecNumber evidence="2">2.7.13.3</ecNumber>
    </recommendedName>
</protein>
<evidence type="ECO:0000256" key="3">
    <source>
        <dbReference type="ARBA" id="ARBA00022679"/>
    </source>
</evidence>
<name>A0A1J5Q5F2_9ZZZZ</name>
<accession>A0A1J5Q5F2</accession>
<feature type="domain" description="Histidine kinase" evidence="7">
    <location>
        <begin position="7"/>
        <end position="203"/>
    </location>
</feature>
<dbReference type="InterPro" id="IPR003594">
    <property type="entry name" value="HATPase_dom"/>
</dbReference>
<comment type="caution">
    <text evidence="8">The sequence shown here is derived from an EMBL/GenBank/DDBJ whole genome shotgun (WGS) entry which is preliminary data.</text>
</comment>
<dbReference type="AlphaFoldDB" id="A0A1J5Q5F2"/>
<dbReference type="PANTHER" id="PTHR44936:SF10">
    <property type="entry name" value="SENSOR PROTEIN RSTB"/>
    <property type="match status" value="1"/>
</dbReference>
<dbReference type="Gene3D" id="3.30.565.10">
    <property type="entry name" value="Histidine kinase-like ATPase, C-terminal domain"/>
    <property type="match status" value="1"/>
</dbReference>